<feature type="compositionally biased region" description="Polar residues" evidence="1">
    <location>
        <begin position="330"/>
        <end position="348"/>
    </location>
</feature>
<feature type="region of interest" description="Disordered" evidence="1">
    <location>
        <begin position="156"/>
        <end position="207"/>
    </location>
</feature>
<dbReference type="Proteomes" id="UP000835052">
    <property type="component" value="Unassembled WGS sequence"/>
</dbReference>
<feature type="region of interest" description="Disordered" evidence="1">
    <location>
        <begin position="59"/>
        <end position="82"/>
    </location>
</feature>
<dbReference type="EMBL" id="CAJGYM010000009">
    <property type="protein sequence ID" value="CAD6188892.1"/>
    <property type="molecule type" value="Genomic_DNA"/>
</dbReference>
<feature type="region of interest" description="Disordered" evidence="1">
    <location>
        <begin position="330"/>
        <end position="390"/>
    </location>
</feature>
<proteinExistence type="predicted"/>
<feature type="compositionally biased region" description="Low complexity" evidence="1">
    <location>
        <begin position="173"/>
        <end position="197"/>
    </location>
</feature>
<evidence type="ECO:0000313" key="2">
    <source>
        <dbReference type="EMBL" id="CAD6188892.1"/>
    </source>
</evidence>
<keyword evidence="3" id="KW-1185">Reference proteome</keyword>
<accession>A0A8S1H0L3</accession>
<reference evidence="2" key="1">
    <citation type="submission" date="2020-10" db="EMBL/GenBank/DDBJ databases">
        <authorList>
            <person name="Kikuchi T."/>
        </authorList>
    </citation>
    <scope>NUCLEOTIDE SEQUENCE</scope>
    <source>
        <strain evidence="2">NKZ352</strain>
    </source>
</reference>
<sequence>MSSYLSPSYAEGKVPVNGVALINRHEISSTQEKELQRFIDNHSHILQWKDPEPIIQPPTRRTPSHHYDDARRTLSRGPSPFEGGYNSLDRFVQMKAKKMEEAPTISGSDLPIAPNIDGHNYTEEFPGLEYLSDNTFIEQLIKAGQVKLSSQGLISQPNSRASSAMGGSYNQAPPSSYSTMTYQSSQPSQNQSNYYSSEHSTTTNYPPSTNYGTAPSQYGSIGNVSSHYGTLRGGIKQGTLPPTSPYSSLKRKGVSWLDQERARSLSPGFHQSTPAALSLLAEAPTPCVARRLSPSDILPLNNVHRFVISSPSRLLLPILKKTEEMSQYGSASNLNSFRERTGSPSYTSLGKHRDDYNRFETARHAENRQQRQSSAERDESRFSGFGDRPGSGVELSGFNWNGGEVITSPTQLPKSLKPRRIYYSPIGDGTVAADGMELKRRPVDLTPRVTVTQLQHVERGEKGRDGLNIYEKNWSTGGSVPPSEAGFGSEYGPGSGRNSRAGGALSPVSEPIHKAPAYNANSGPGAGLPNHGLNNGNAPAGDPFGSGHGRPGSGLGGGDGLGAPFGSQSNLGPPKDGRNSVASSLFSDPSYRLDTKTGYLITNPRELIHQYATMTPVAIMDDRTDHTPATTTVSKQSFYRKTEETTEERYAPHAPYKAQHAVASPNKFVRQLRDDTMTHTQREANTHLDSLNHKDPHYEQRVNDIRQRTYSSRGQDDIDQLTQQLVSGLQTGTSRY</sequence>
<protein>
    <submittedName>
        <fullName evidence="2">Uncharacterized protein</fullName>
    </submittedName>
</protein>
<comment type="caution">
    <text evidence="2">The sequence shown here is derived from an EMBL/GenBank/DDBJ whole genome shotgun (WGS) entry which is preliminary data.</text>
</comment>
<feature type="compositionally biased region" description="Polar residues" evidence="1">
    <location>
        <begin position="198"/>
        <end position="207"/>
    </location>
</feature>
<evidence type="ECO:0000256" key="1">
    <source>
        <dbReference type="SAM" id="MobiDB-lite"/>
    </source>
</evidence>
<feature type="region of interest" description="Disordered" evidence="1">
    <location>
        <begin position="472"/>
        <end position="588"/>
    </location>
</feature>
<organism evidence="2 3">
    <name type="scientific">Caenorhabditis auriculariae</name>
    <dbReference type="NCBI Taxonomy" id="2777116"/>
    <lineage>
        <taxon>Eukaryota</taxon>
        <taxon>Metazoa</taxon>
        <taxon>Ecdysozoa</taxon>
        <taxon>Nematoda</taxon>
        <taxon>Chromadorea</taxon>
        <taxon>Rhabditida</taxon>
        <taxon>Rhabditina</taxon>
        <taxon>Rhabditomorpha</taxon>
        <taxon>Rhabditoidea</taxon>
        <taxon>Rhabditidae</taxon>
        <taxon>Peloderinae</taxon>
        <taxon>Caenorhabditis</taxon>
    </lineage>
</organism>
<dbReference type="AlphaFoldDB" id="A0A8S1H0L3"/>
<dbReference type="OrthoDB" id="5826809at2759"/>
<feature type="compositionally biased region" description="Basic and acidic residues" evidence="1">
    <location>
        <begin position="351"/>
        <end position="381"/>
    </location>
</feature>
<name>A0A8S1H0L3_9PELO</name>
<evidence type="ECO:0000313" key="3">
    <source>
        <dbReference type="Proteomes" id="UP000835052"/>
    </source>
</evidence>
<feature type="compositionally biased region" description="Gly residues" evidence="1">
    <location>
        <begin position="544"/>
        <end position="563"/>
    </location>
</feature>
<gene>
    <name evidence="2" type="ORF">CAUJ_LOCUS4811</name>
</gene>